<dbReference type="PANTHER" id="PTHR35936">
    <property type="entry name" value="MEMBRANE-BOUND LYTIC MUREIN TRANSGLYCOSYLASE F"/>
    <property type="match status" value="1"/>
</dbReference>
<evidence type="ECO:0000256" key="3">
    <source>
        <dbReference type="SAM" id="SignalP"/>
    </source>
</evidence>
<dbReference type="InterPro" id="IPR001638">
    <property type="entry name" value="Solute-binding_3/MltF_N"/>
</dbReference>
<name>A0A315S1K4_BIFAN</name>
<organism evidence="5 6">
    <name type="scientific">Bifidobacterium animalis subsp. lactis</name>
    <name type="common">Bifidobacterium lactis</name>
    <dbReference type="NCBI Taxonomy" id="302911"/>
    <lineage>
        <taxon>Bacteria</taxon>
        <taxon>Bacillati</taxon>
        <taxon>Actinomycetota</taxon>
        <taxon>Actinomycetes</taxon>
        <taxon>Bifidobacteriales</taxon>
        <taxon>Bifidobacteriaceae</taxon>
        <taxon>Bifidobacterium</taxon>
    </lineage>
</organism>
<proteinExistence type="predicted"/>
<dbReference type="SUPFAM" id="SSF53850">
    <property type="entry name" value="Periplasmic binding protein-like II"/>
    <property type="match status" value="1"/>
</dbReference>
<keyword evidence="1 3" id="KW-0732">Signal</keyword>
<feature type="domain" description="Solute-binding protein family 3/N-terminal" evidence="4">
    <location>
        <begin position="64"/>
        <end position="283"/>
    </location>
</feature>
<dbReference type="AlphaFoldDB" id="A0A315S1K4"/>
<dbReference type="Proteomes" id="UP000293613">
    <property type="component" value="Unassembled WGS sequence"/>
</dbReference>
<evidence type="ECO:0000256" key="1">
    <source>
        <dbReference type="ARBA" id="ARBA00022729"/>
    </source>
</evidence>
<evidence type="ECO:0000256" key="2">
    <source>
        <dbReference type="SAM" id="MobiDB-lite"/>
    </source>
</evidence>
<dbReference type="PROSITE" id="PS51257">
    <property type="entry name" value="PROKAR_LIPOPROTEIN"/>
    <property type="match status" value="1"/>
</dbReference>
<protein>
    <submittedName>
        <fullName evidence="5">Amino acid ABC transporter substrate-binding protein</fullName>
    </submittedName>
</protein>
<evidence type="ECO:0000313" key="6">
    <source>
        <dbReference type="Proteomes" id="UP000293613"/>
    </source>
</evidence>
<dbReference type="CDD" id="cd13694">
    <property type="entry name" value="PBP2_Cysteine"/>
    <property type="match status" value="1"/>
</dbReference>
<sequence length="302" mass="32331">MSSLFKQLGKAVAAAGAAVMMITAVAACGPSASTPSEAGSASGNTQNSTNAKARTLDEIKKSGELRVAVFSDKAPFGYVDKDGKYAGYDIEFAQALADGLGVKPVYTSVDPAARVDVLASNKVDVTLANFTETPERAEKVDFSKPYMKVALGIVAPDAAPIKDVKDLNGKTLIVAKGTTAETYFEKNHPEIKLQKYDQYADAYNALLDGRGDAMSTDNTEVLAWAKANKGYRVDVTEIGDVDVIAAAVQKGNKELLDYINDEIVKLGKENFFHKDFEKTLKPVYGDEVNPDDIVVESGVIEK</sequence>
<accession>A0A315S1K4</accession>
<dbReference type="EMBL" id="RSCO01000029">
    <property type="protein sequence ID" value="RYM93887.1"/>
    <property type="molecule type" value="Genomic_DNA"/>
</dbReference>
<dbReference type="GeneID" id="29695684"/>
<dbReference type="SMART" id="SM00062">
    <property type="entry name" value="PBPb"/>
    <property type="match status" value="1"/>
</dbReference>
<evidence type="ECO:0000259" key="4">
    <source>
        <dbReference type="SMART" id="SM00062"/>
    </source>
</evidence>
<feature type="region of interest" description="Disordered" evidence="2">
    <location>
        <begin position="33"/>
        <end position="52"/>
    </location>
</feature>
<gene>
    <name evidence="5" type="ORF">PG2011B_1283</name>
</gene>
<feature type="chain" id="PRO_5043163412" evidence="3">
    <location>
        <begin position="27"/>
        <end position="302"/>
    </location>
</feature>
<reference evidence="5 6" key="1">
    <citation type="journal article" date="2019" name="Appl. Environ. Microbiol.">
        <title>Dissecting the evolutionary development of the Bifidobacterium animalis species through comparative genomics analyses.</title>
        <authorList>
            <person name="Lugli G.A."/>
            <person name="Mancino W."/>
            <person name="Milani C."/>
            <person name="Duranti S."/>
            <person name="Mancabelli L."/>
            <person name="Napoli S."/>
            <person name="Mangifesta M."/>
            <person name="Viappiani A."/>
            <person name="Anzalone R."/>
            <person name="Longhi G."/>
            <person name="van Sinderen D."/>
            <person name="Ventura M."/>
            <person name="Turroni F."/>
        </authorList>
    </citation>
    <scope>NUCLEOTIDE SEQUENCE [LARGE SCALE GENOMIC DNA]</scope>
    <source>
        <strain evidence="5 6">2011B</strain>
    </source>
</reference>
<feature type="signal peptide" evidence="3">
    <location>
        <begin position="1"/>
        <end position="26"/>
    </location>
</feature>
<dbReference type="PANTHER" id="PTHR35936:SF17">
    <property type="entry name" value="ARGININE-BINDING EXTRACELLULAR PROTEIN ARTP"/>
    <property type="match status" value="1"/>
</dbReference>
<dbReference type="RefSeq" id="WP_004218550.1">
    <property type="nucleotide sequence ID" value="NZ_CAKMAC010000005.1"/>
</dbReference>
<dbReference type="Gene3D" id="3.40.190.10">
    <property type="entry name" value="Periplasmic binding protein-like II"/>
    <property type="match status" value="2"/>
</dbReference>
<dbReference type="OMA" id="GWDPLFA"/>
<dbReference type="Pfam" id="PF00497">
    <property type="entry name" value="SBP_bac_3"/>
    <property type="match status" value="1"/>
</dbReference>
<evidence type="ECO:0000313" key="5">
    <source>
        <dbReference type="EMBL" id="RYM93887.1"/>
    </source>
</evidence>
<comment type="caution">
    <text evidence="5">The sequence shown here is derived from an EMBL/GenBank/DDBJ whole genome shotgun (WGS) entry which is preliminary data.</text>
</comment>